<organism evidence="2 3">
    <name type="scientific">Pigmentiphaga litoralis</name>
    <dbReference type="NCBI Taxonomy" id="516702"/>
    <lineage>
        <taxon>Bacteria</taxon>
        <taxon>Pseudomonadati</taxon>
        <taxon>Pseudomonadota</taxon>
        <taxon>Betaproteobacteria</taxon>
        <taxon>Burkholderiales</taxon>
        <taxon>Alcaligenaceae</taxon>
        <taxon>Pigmentiphaga</taxon>
    </lineage>
</organism>
<evidence type="ECO:0000313" key="3">
    <source>
        <dbReference type="Proteomes" id="UP000542125"/>
    </source>
</evidence>
<name>A0A7Y9IWP3_9BURK</name>
<feature type="compositionally biased region" description="Pro residues" evidence="1">
    <location>
        <begin position="45"/>
        <end position="55"/>
    </location>
</feature>
<dbReference type="EMBL" id="JACBYR010000001">
    <property type="protein sequence ID" value="NYE84485.1"/>
    <property type="molecule type" value="Genomic_DNA"/>
</dbReference>
<feature type="region of interest" description="Disordered" evidence="1">
    <location>
        <begin position="25"/>
        <end position="55"/>
    </location>
</feature>
<evidence type="ECO:0000313" key="2">
    <source>
        <dbReference type="EMBL" id="NYE84485.1"/>
    </source>
</evidence>
<feature type="compositionally biased region" description="Acidic residues" evidence="1">
    <location>
        <begin position="30"/>
        <end position="44"/>
    </location>
</feature>
<protein>
    <submittedName>
        <fullName evidence="2">Uncharacterized protein</fullName>
    </submittedName>
</protein>
<accession>A0A7Y9IWP3</accession>
<gene>
    <name evidence="2" type="ORF">FHW18_003756</name>
</gene>
<evidence type="ECO:0000256" key="1">
    <source>
        <dbReference type="SAM" id="MobiDB-lite"/>
    </source>
</evidence>
<dbReference type="Proteomes" id="UP000542125">
    <property type="component" value="Unassembled WGS sequence"/>
</dbReference>
<keyword evidence="3" id="KW-1185">Reference proteome</keyword>
<proteinExistence type="predicted"/>
<comment type="caution">
    <text evidence="2">The sequence shown here is derived from an EMBL/GenBank/DDBJ whole genome shotgun (WGS) entry which is preliminary data.</text>
</comment>
<sequence length="55" mass="5933">MSTALPAYDIYYRAMLLAAEMALPYHGVPDPDETDSDQPVEPDSPEPSPNSPVLG</sequence>
<dbReference type="RefSeq" id="WP_179588166.1">
    <property type="nucleotide sequence ID" value="NZ_JACBYR010000001.1"/>
</dbReference>
<dbReference type="AlphaFoldDB" id="A0A7Y9IWP3"/>
<reference evidence="2 3" key="1">
    <citation type="submission" date="2020-07" db="EMBL/GenBank/DDBJ databases">
        <title>Genomic Encyclopedia of Type Strains, Phase IV (KMG-V): Genome sequencing to study the core and pangenomes of soil and plant-associated prokaryotes.</title>
        <authorList>
            <person name="Whitman W."/>
        </authorList>
    </citation>
    <scope>NUCLEOTIDE SEQUENCE [LARGE SCALE GENOMIC DNA]</scope>
    <source>
        <strain evidence="2 3">SAS40</strain>
    </source>
</reference>